<dbReference type="Gene3D" id="3.55.40.20">
    <property type="entry name" value="Iron/manganese superoxide dismutase, C-terminal domain"/>
    <property type="match status" value="1"/>
</dbReference>
<evidence type="ECO:0000313" key="10">
    <source>
        <dbReference type="EMBL" id="QVV89337.1"/>
    </source>
</evidence>
<feature type="domain" description="Manganese/iron superoxide dismutase C-terminal" evidence="9">
    <location>
        <begin position="97"/>
        <end position="199"/>
    </location>
</feature>
<reference evidence="10 11" key="1">
    <citation type="submission" date="2021-05" db="EMBL/GenBank/DDBJ databases">
        <title>A novel Methanospirillum isolate from a pyrite-forming mixed culture.</title>
        <authorList>
            <person name="Bunk B."/>
            <person name="Sproer C."/>
            <person name="Spring S."/>
            <person name="Pester M."/>
        </authorList>
    </citation>
    <scope>NUCLEOTIDE SEQUENCE [LARGE SCALE GENOMIC DNA]</scope>
    <source>
        <strain evidence="10 11">J.3.6.1-F.2.7.3</strain>
    </source>
</reference>
<dbReference type="KEGG" id="mrtj:KHC33_02015"/>
<sequence>MDDSKKYSLPALSYAYGALSPHISEKQLTLHHQKHHQAYVTGANTIFEKLEKARSEGSDLDQKALLKELSFHIGGHRLHTLFWENLAPAGNGGGGAPSGILAEWINKDFGSFDRFKKEFTQAASSVEGSGWATLSVCLGTQRLLLMQVEKHNVNVFPGFRILMVLDVWEHAYYLDYMNDRGKFIENFWNIVNWEIVNQRLQAALKN</sequence>
<keyword evidence="4 6" id="KW-0479">Metal-binding</keyword>
<dbReference type="PROSITE" id="PS00088">
    <property type="entry name" value="SOD_MN"/>
    <property type="match status" value="1"/>
</dbReference>
<dbReference type="PANTHER" id="PTHR11404">
    <property type="entry name" value="SUPEROXIDE DISMUTASE 2"/>
    <property type="match status" value="1"/>
</dbReference>
<dbReference type="EC" id="1.15.1.1" evidence="3 7"/>
<feature type="binding site" evidence="6">
    <location>
        <position position="79"/>
    </location>
    <ligand>
        <name>Mn(2+)</name>
        <dbReference type="ChEBI" id="CHEBI:29035"/>
    </ligand>
</feature>
<dbReference type="InterPro" id="IPR019833">
    <property type="entry name" value="Mn/Fe_SOD_BS"/>
</dbReference>
<dbReference type="InterPro" id="IPR019832">
    <property type="entry name" value="Mn/Fe_SOD_C"/>
</dbReference>
<dbReference type="Proteomes" id="UP000680656">
    <property type="component" value="Chromosome"/>
</dbReference>
<dbReference type="FunFam" id="1.10.287.990:FF:000001">
    <property type="entry name" value="Superoxide dismutase"/>
    <property type="match status" value="1"/>
</dbReference>
<dbReference type="Pfam" id="PF00081">
    <property type="entry name" value="Sod_Fe_N"/>
    <property type="match status" value="1"/>
</dbReference>
<organism evidence="10 11">
    <name type="scientific">Methanospirillum purgamenti</name>
    <dbReference type="NCBI Taxonomy" id="2834276"/>
    <lineage>
        <taxon>Archaea</taxon>
        <taxon>Methanobacteriati</taxon>
        <taxon>Methanobacteriota</taxon>
        <taxon>Stenosarchaea group</taxon>
        <taxon>Methanomicrobia</taxon>
        <taxon>Methanomicrobiales</taxon>
        <taxon>Methanospirillaceae</taxon>
        <taxon>Methanospirillum</taxon>
    </lineage>
</organism>
<evidence type="ECO:0000256" key="7">
    <source>
        <dbReference type="RuleBase" id="RU000414"/>
    </source>
</evidence>
<feature type="binding site" evidence="6">
    <location>
        <position position="166"/>
    </location>
    <ligand>
        <name>Mn(2+)</name>
        <dbReference type="ChEBI" id="CHEBI:29035"/>
    </ligand>
</feature>
<comment type="function">
    <text evidence="7">Destroys radicals which are normally produced within the cells and which are toxic to biological systems.</text>
</comment>
<dbReference type="PANTHER" id="PTHR11404:SF6">
    <property type="entry name" value="SUPEROXIDE DISMUTASE [MN], MITOCHONDRIAL"/>
    <property type="match status" value="1"/>
</dbReference>
<dbReference type="GO" id="GO:0004784">
    <property type="term" value="F:superoxide dismutase activity"/>
    <property type="evidence" value="ECO:0007669"/>
    <property type="project" value="UniProtKB-EC"/>
</dbReference>
<dbReference type="PIRSF" id="PIRSF000349">
    <property type="entry name" value="SODismutase"/>
    <property type="match status" value="1"/>
</dbReference>
<dbReference type="InterPro" id="IPR001189">
    <property type="entry name" value="Mn/Fe_SOD"/>
</dbReference>
<feature type="binding site" evidence="6">
    <location>
        <position position="170"/>
    </location>
    <ligand>
        <name>Mn(2+)</name>
        <dbReference type="ChEBI" id="CHEBI:29035"/>
    </ligand>
</feature>
<dbReference type="PRINTS" id="PR01703">
    <property type="entry name" value="MNSODISMTASE"/>
</dbReference>
<dbReference type="FunFam" id="3.55.40.20:FF:000004">
    <property type="entry name" value="Superoxide dismutase [Fe]"/>
    <property type="match status" value="1"/>
</dbReference>
<evidence type="ECO:0000256" key="5">
    <source>
        <dbReference type="ARBA" id="ARBA00023002"/>
    </source>
</evidence>
<dbReference type="RefSeq" id="WP_214420134.1">
    <property type="nucleotide sequence ID" value="NZ_CP075546.1"/>
</dbReference>
<dbReference type="SUPFAM" id="SSF46609">
    <property type="entry name" value="Fe,Mn superoxide dismutase (SOD), N-terminal domain"/>
    <property type="match status" value="1"/>
</dbReference>
<evidence type="ECO:0000256" key="4">
    <source>
        <dbReference type="ARBA" id="ARBA00022723"/>
    </source>
</evidence>
<comment type="catalytic activity">
    <reaction evidence="7">
        <text>2 superoxide + 2 H(+) = H2O2 + O2</text>
        <dbReference type="Rhea" id="RHEA:20696"/>
        <dbReference type="ChEBI" id="CHEBI:15378"/>
        <dbReference type="ChEBI" id="CHEBI:15379"/>
        <dbReference type="ChEBI" id="CHEBI:16240"/>
        <dbReference type="ChEBI" id="CHEBI:18421"/>
        <dbReference type="EC" id="1.15.1.1"/>
    </reaction>
</comment>
<dbReference type="Gene3D" id="1.10.287.990">
    <property type="entry name" value="Fe,Mn superoxide dismutase (SOD) domain"/>
    <property type="match status" value="1"/>
</dbReference>
<dbReference type="InterPro" id="IPR050265">
    <property type="entry name" value="Fe/Mn_Superoxide_Dismutase"/>
</dbReference>
<feature type="binding site" evidence="6">
    <location>
        <position position="31"/>
    </location>
    <ligand>
        <name>Mn(2+)</name>
        <dbReference type="ChEBI" id="CHEBI:29035"/>
    </ligand>
</feature>
<comment type="similarity">
    <text evidence="2 7">Belongs to the iron/manganese superoxide dismutase family.</text>
</comment>
<keyword evidence="5 7" id="KW-0560">Oxidoreductase</keyword>
<dbReference type="InterPro" id="IPR036324">
    <property type="entry name" value="Mn/Fe_SOD_N_sf"/>
</dbReference>
<gene>
    <name evidence="10" type="ORF">KHC33_02015</name>
</gene>
<evidence type="ECO:0000259" key="9">
    <source>
        <dbReference type="Pfam" id="PF02777"/>
    </source>
</evidence>
<proteinExistence type="inferred from homology"/>
<dbReference type="InterPro" id="IPR019831">
    <property type="entry name" value="Mn/Fe_SOD_N"/>
</dbReference>
<dbReference type="AlphaFoldDB" id="A0A8E7EHT5"/>
<evidence type="ECO:0000256" key="2">
    <source>
        <dbReference type="ARBA" id="ARBA00008714"/>
    </source>
</evidence>
<name>A0A8E7EHT5_9EURY</name>
<evidence type="ECO:0000259" key="8">
    <source>
        <dbReference type="Pfam" id="PF00081"/>
    </source>
</evidence>
<protein>
    <recommendedName>
        <fullName evidence="3 7">Superoxide dismutase</fullName>
        <ecNumber evidence="3 7">1.15.1.1</ecNumber>
    </recommendedName>
</protein>
<evidence type="ECO:0000256" key="3">
    <source>
        <dbReference type="ARBA" id="ARBA00012682"/>
    </source>
</evidence>
<dbReference type="EMBL" id="CP075546">
    <property type="protein sequence ID" value="QVV89337.1"/>
    <property type="molecule type" value="Genomic_DNA"/>
</dbReference>
<evidence type="ECO:0000256" key="6">
    <source>
        <dbReference type="PIRSR" id="PIRSR000349-1"/>
    </source>
</evidence>
<dbReference type="InterPro" id="IPR036314">
    <property type="entry name" value="SOD_C_sf"/>
</dbReference>
<comment type="cofactor">
    <cofactor evidence="1">
        <name>Mn(2+)</name>
        <dbReference type="ChEBI" id="CHEBI:29035"/>
    </cofactor>
</comment>
<accession>A0A8E7EHT5</accession>
<dbReference type="SUPFAM" id="SSF54719">
    <property type="entry name" value="Fe,Mn superoxide dismutase (SOD), C-terminal domain"/>
    <property type="match status" value="1"/>
</dbReference>
<feature type="domain" description="Manganese/iron superoxide dismutase N-terminal" evidence="8">
    <location>
        <begin position="6"/>
        <end position="87"/>
    </location>
</feature>
<evidence type="ECO:0000313" key="11">
    <source>
        <dbReference type="Proteomes" id="UP000680656"/>
    </source>
</evidence>
<dbReference type="Pfam" id="PF02777">
    <property type="entry name" value="Sod_Fe_C"/>
    <property type="match status" value="1"/>
</dbReference>
<dbReference type="GeneID" id="65566758"/>
<evidence type="ECO:0000256" key="1">
    <source>
        <dbReference type="ARBA" id="ARBA00001936"/>
    </source>
</evidence>
<dbReference type="GO" id="GO:0046872">
    <property type="term" value="F:metal ion binding"/>
    <property type="evidence" value="ECO:0007669"/>
    <property type="project" value="UniProtKB-KW"/>
</dbReference>
<keyword evidence="11" id="KW-1185">Reference proteome</keyword>